<protein>
    <submittedName>
        <fullName evidence="1">Uncharacterized protein</fullName>
    </submittedName>
</protein>
<dbReference type="Proteomes" id="UP001057402">
    <property type="component" value="Chromosome 5"/>
</dbReference>
<evidence type="ECO:0000313" key="1">
    <source>
        <dbReference type="EMBL" id="KAI4369908.1"/>
    </source>
</evidence>
<comment type="caution">
    <text evidence="1">The sequence shown here is derived from an EMBL/GenBank/DDBJ whole genome shotgun (WGS) entry which is preliminary data.</text>
</comment>
<accession>A0ACB9QUH7</accession>
<evidence type="ECO:0000313" key="2">
    <source>
        <dbReference type="Proteomes" id="UP001057402"/>
    </source>
</evidence>
<proteinExistence type="predicted"/>
<dbReference type="EMBL" id="CM042884">
    <property type="protein sequence ID" value="KAI4369908.1"/>
    <property type="molecule type" value="Genomic_DNA"/>
</dbReference>
<organism evidence="1 2">
    <name type="scientific">Melastoma candidum</name>
    <dbReference type="NCBI Taxonomy" id="119954"/>
    <lineage>
        <taxon>Eukaryota</taxon>
        <taxon>Viridiplantae</taxon>
        <taxon>Streptophyta</taxon>
        <taxon>Embryophyta</taxon>
        <taxon>Tracheophyta</taxon>
        <taxon>Spermatophyta</taxon>
        <taxon>Magnoliopsida</taxon>
        <taxon>eudicotyledons</taxon>
        <taxon>Gunneridae</taxon>
        <taxon>Pentapetalae</taxon>
        <taxon>rosids</taxon>
        <taxon>malvids</taxon>
        <taxon>Myrtales</taxon>
        <taxon>Melastomataceae</taxon>
        <taxon>Melastomatoideae</taxon>
        <taxon>Melastomateae</taxon>
        <taxon>Melastoma</taxon>
    </lineage>
</organism>
<reference evidence="2" key="1">
    <citation type="journal article" date="2023" name="Front. Plant Sci.">
        <title>Chromosomal-level genome assembly of Melastoma candidum provides insights into trichome evolution.</title>
        <authorList>
            <person name="Zhong Y."/>
            <person name="Wu W."/>
            <person name="Sun C."/>
            <person name="Zou P."/>
            <person name="Liu Y."/>
            <person name="Dai S."/>
            <person name="Zhou R."/>
        </authorList>
    </citation>
    <scope>NUCLEOTIDE SEQUENCE [LARGE SCALE GENOMIC DNA]</scope>
</reference>
<keyword evidence="2" id="KW-1185">Reference proteome</keyword>
<name>A0ACB9QUH7_9MYRT</name>
<gene>
    <name evidence="1" type="ORF">MLD38_018302</name>
</gene>
<sequence length="82" mass="8944">MTSSSKAVKSKKRTIKETVQKKTGTLEWEGLCLRLFSGNSLGKTCWWVLRDLCLVILINGAVAASAAYGLGWTLRNVAGLDE</sequence>